<organism evidence="12">
    <name type="scientific">Nippostrongylus brasiliensis</name>
    <name type="common">Rat hookworm</name>
    <dbReference type="NCBI Taxonomy" id="27835"/>
    <lineage>
        <taxon>Eukaryota</taxon>
        <taxon>Metazoa</taxon>
        <taxon>Ecdysozoa</taxon>
        <taxon>Nematoda</taxon>
        <taxon>Chromadorea</taxon>
        <taxon>Rhabditida</taxon>
        <taxon>Rhabditina</taxon>
        <taxon>Rhabditomorpha</taxon>
        <taxon>Strongyloidea</taxon>
        <taxon>Heligmosomidae</taxon>
        <taxon>Nippostrongylus</taxon>
    </lineage>
</organism>
<reference evidence="10 11" key="2">
    <citation type="submission" date="2018-11" db="EMBL/GenBank/DDBJ databases">
        <authorList>
            <consortium name="Pathogen Informatics"/>
        </authorList>
    </citation>
    <scope>NUCLEOTIDE SEQUENCE [LARGE SCALE GENOMIC DNA]</scope>
</reference>
<dbReference type="GO" id="GO:0006606">
    <property type="term" value="P:protein import into nucleus"/>
    <property type="evidence" value="ECO:0007669"/>
    <property type="project" value="TreeGrafter"/>
</dbReference>
<evidence type="ECO:0000256" key="4">
    <source>
        <dbReference type="ARBA" id="ARBA00022816"/>
    </source>
</evidence>
<dbReference type="PANTHER" id="PTHR13373">
    <property type="entry name" value="FROUNT PROTEIN-RELATED"/>
    <property type="match status" value="1"/>
</dbReference>
<protein>
    <recommendedName>
        <fullName evidence="9">Nuclear pore complex protein Nup85</fullName>
    </recommendedName>
</protein>
<evidence type="ECO:0000256" key="7">
    <source>
        <dbReference type="ARBA" id="ARBA00023132"/>
    </source>
</evidence>
<dbReference type="Proteomes" id="UP000271162">
    <property type="component" value="Unassembled WGS sequence"/>
</dbReference>
<dbReference type="GO" id="GO:0031080">
    <property type="term" value="C:nuclear pore outer ring"/>
    <property type="evidence" value="ECO:0007669"/>
    <property type="project" value="TreeGrafter"/>
</dbReference>
<dbReference type="OMA" id="MANCFRA"/>
<keyword evidence="3 9" id="KW-0813">Transport</keyword>
<evidence type="ECO:0000313" key="11">
    <source>
        <dbReference type="Proteomes" id="UP000271162"/>
    </source>
</evidence>
<name>A0A0N4Y246_NIPBR</name>
<evidence type="ECO:0000256" key="9">
    <source>
        <dbReference type="RuleBase" id="RU365073"/>
    </source>
</evidence>
<keyword evidence="8 9" id="KW-0539">Nucleus</keyword>
<evidence type="ECO:0000256" key="6">
    <source>
        <dbReference type="ARBA" id="ARBA00023010"/>
    </source>
</evidence>
<reference evidence="12" key="1">
    <citation type="submission" date="2017-02" db="UniProtKB">
        <authorList>
            <consortium name="WormBaseParasite"/>
        </authorList>
    </citation>
    <scope>IDENTIFICATION</scope>
</reference>
<dbReference type="STRING" id="27835.A0A0N4Y246"/>
<keyword evidence="11" id="KW-1185">Reference proteome</keyword>
<sequence length="614" mass="69972">MVTSPDTTHYAYSSFDANIICALSSVTSRNDKNGALFGSFGGFHERIPEIRVAYSNPVLRQLLIEMHFIFEKCQQLSQHERLNAVETLSISREYRSALLHCAKEIGSESEEIFMRDFTIWSLFETMFFSQGDTPICLDLISWGMESFSFIDKVVLKASMELDDGVSVENGTFWRAVFLLLLGCRFDVCIDFLNVLKGDEAATRFVKILESFDWKWIADEAKRPKVDRWRNNLSELLAADAFKGNRQILLLAQLLNGDQKRLQHVACQALGEWWHLMPFYTFITNPGVTYGNMGSIAEECRELFHGTDDNEKDDFDPFLAIFSMKDTALLQNIVVNPWLSLHLIDTLYHTDSEHANLPTLAKIRELLLLEYGSGLIQNSCLWEVGLDYLLQCGSEGRLCLENHIESMHIEDDGMAENLLRICVEQELDDSKACIVNTMTYRYLRDNEWSAALSWALRGARGPALDNVVSRIVCYAEKSGTSCIANLSLLDHLADYVMEINSPSLVFLFNYYRFHRSLSAGDVRSHAPLLVSMITSPNVPRSFHEILFRYLKLILADAPQVKIPAESIYELISFFRQYSIDDVDEEDDTKKDMVRSLNILLLNRLCEAEMAAACAQ</sequence>
<dbReference type="WBParaSite" id="NBR_0000974901-mRNA-1">
    <property type="protein sequence ID" value="NBR_0000974901-mRNA-1"/>
    <property type="gene ID" value="NBR_0000974901"/>
</dbReference>
<dbReference type="GO" id="GO:0031965">
    <property type="term" value="C:nuclear membrane"/>
    <property type="evidence" value="ECO:0007669"/>
    <property type="project" value="UniProtKB-UniRule"/>
</dbReference>
<comment type="subcellular location">
    <subcellularLocation>
        <location evidence="1 9">Nucleus</location>
        <location evidence="1 9">Nuclear pore complex</location>
    </subcellularLocation>
</comment>
<dbReference type="AlphaFoldDB" id="A0A0N4Y246"/>
<dbReference type="EMBL" id="UYSL01020189">
    <property type="protein sequence ID" value="VDL73339.1"/>
    <property type="molecule type" value="Genomic_DNA"/>
</dbReference>
<gene>
    <name evidence="10" type="ORF">NBR_LOCUS9750</name>
</gene>
<evidence type="ECO:0000256" key="3">
    <source>
        <dbReference type="ARBA" id="ARBA00022448"/>
    </source>
</evidence>
<keyword evidence="5 9" id="KW-0653">Protein transport</keyword>
<comment type="similarity">
    <text evidence="2 9">Belongs to the nucleoporin Nup85 family.</text>
</comment>
<keyword evidence="9" id="KW-0472">Membrane</keyword>
<dbReference type="GO" id="GO:0045893">
    <property type="term" value="P:positive regulation of DNA-templated transcription"/>
    <property type="evidence" value="ECO:0007669"/>
    <property type="project" value="TreeGrafter"/>
</dbReference>
<evidence type="ECO:0000256" key="2">
    <source>
        <dbReference type="ARBA" id="ARBA00005573"/>
    </source>
</evidence>
<evidence type="ECO:0000313" key="10">
    <source>
        <dbReference type="EMBL" id="VDL73339.1"/>
    </source>
</evidence>
<keyword evidence="4 9" id="KW-0509">mRNA transport</keyword>
<dbReference type="Pfam" id="PF07575">
    <property type="entry name" value="Nucleopor_Nup85"/>
    <property type="match status" value="1"/>
</dbReference>
<evidence type="ECO:0000256" key="5">
    <source>
        <dbReference type="ARBA" id="ARBA00022927"/>
    </source>
</evidence>
<dbReference type="GO" id="GO:0006406">
    <property type="term" value="P:mRNA export from nucleus"/>
    <property type="evidence" value="ECO:0007669"/>
    <property type="project" value="TreeGrafter"/>
</dbReference>
<accession>A0A0N4Y246</accession>
<comment type="function">
    <text evidence="9">Functions as a component of the nuclear pore complex (NPC).</text>
</comment>
<keyword evidence="6 9" id="KW-0811">Translocation</keyword>
<dbReference type="PANTHER" id="PTHR13373:SF21">
    <property type="entry name" value="NUCLEAR PORE COMPLEX PROTEIN NUP85"/>
    <property type="match status" value="1"/>
</dbReference>
<keyword evidence="7 9" id="KW-0906">Nuclear pore complex</keyword>
<proteinExistence type="inferred from homology"/>
<comment type="subunit">
    <text evidence="9">Component of the nuclear pore complex (NPC).</text>
</comment>
<evidence type="ECO:0000256" key="8">
    <source>
        <dbReference type="ARBA" id="ARBA00023242"/>
    </source>
</evidence>
<evidence type="ECO:0000256" key="1">
    <source>
        <dbReference type="ARBA" id="ARBA00004567"/>
    </source>
</evidence>
<evidence type="ECO:0000313" key="12">
    <source>
        <dbReference type="WBParaSite" id="NBR_0000974901-mRNA-1"/>
    </source>
</evidence>
<dbReference type="InterPro" id="IPR011502">
    <property type="entry name" value="Nucleoporin_Nup85"/>
</dbReference>
<dbReference type="GO" id="GO:0017056">
    <property type="term" value="F:structural constituent of nuclear pore"/>
    <property type="evidence" value="ECO:0007669"/>
    <property type="project" value="TreeGrafter"/>
</dbReference>